<feature type="binding site" evidence="9">
    <location>
        <begin position="98"/>
        <end position="101"/>
    </location>
    <ligand>
        <name>5-phospho-alpha-D-ribose 1-diphosphate</name>
        <dbReference type="ChEBI" id="CHEBI:58017"/>
    </ligand>
</feature>
<dbReference type="AlphaFoldDB" id="A0A2T0ZYC8"/>
<comment type="similarity">
    <text evidence="9">Belongs to the anthranilate phosphoribosyltransferase family.</text>
</comment>
<proteinExistence type="inferred from homology"/>
<comment type="caution">
    <text evidence="9">Lacks conserved residue(s) required for the propagation of feature annotation.</text>
</comment>
<keyword evidence="13" id="KW-1185">Reference proteome</keyword>
<dbReference type="GO" id="GO:0005829">
    <property type="term" value="C:cytosol"/>
    <property type="evidence" value="ECO:0007669"/>
    <property type="project" value="TreeGrafter"/>
</dbReference>
<dbReference type="UniPathway" id="UPA00035">
    <property type="reaction ID" value="UER00041"/>
</dbReference>
<dbReference type="InterPro" id="IPR036320">
    <property type="entry name" value="Glycosyl_Trfase_fam3_N_dom_sf"/>
</dbReference>
<feature type="binding site" evidence="9">
    <location>
        <position position="174"/>
    </location>
    <ligand>
        <name>anthranilate</name>
        <dbReference type="ChEBI" id="CHEBI:16567"/>
        <label>2</label>
    </ligand>
</feature>
<feature type="domain" description="Glycosyl transferase family 3 N-terminal" evidence="11">
    <location>
        <begin position="15"/>
        <end position="74"/>
    </location>
</feature>
<keyword evidence="9" id="KW-0479">Metal-binding</keyword>
<evidence type="ECO:0000313" key="13">
    <source>
        <dbReference type="Proteomes" id="UP000237752"/>
    </source>
</evidence>
<dbReference type="Gene3D" id="1.20.970.10">
    <property type="entry name" value="Transferase, Pyrimidine Nucleoside Phosphorylase, Chain C"/>
    <property type="match status" value="1"/>
</dbReference>
<dbReference type="InterPro" id="IPR017459">
    <property type="entry name" value="Glycosyl_Trfase_fam3_N_dom"/>
</dbReference>
<evidence type="ECO:0000256" key="1">
    <source>
        <dbReference type="ARBA" id="ARBA00004907"/>
    </source>
</evidence>
<evidence type="ECO:0000256" key="3">
    <source>
        <dbReference type="ARBA" id="ARBA00022676"/>
    </source>
</evidence>
<keyword evidence="4 9" id="KW-0808">Transferase</keyword>
<keyword evidence="3 9" id="KW-0328">Glycosyltransferase</keyword>
<evidence type="ECO:0000313" key="12">
    <source>
        <dbReference type="EMBL" id="PRZ41361.1"/>
    </source>
</evidence>
<comment type="pathway">
    <text evidence="1 9">Amino-acid biosynthesis; L-tryptophan biosynthesis; L-tryptophan from chorismate: step 2/5.</text>
</comment>
<comment type="caution">
    <text evidence="12">The sequence shown here is derived from an EMBL/GenBank/DDBJ whole genome shotgun (WGS) entry which is preliminary data.</text>
</comment>
<comment type="subunit">
    <text evidence="9">Homodimer.</text>
</comment>
<dbReference type="HAMAP" id="MF_00211">
    <property type="entry name" value="TrpD"/>
    <property type="match status" value="1"/>
</dbReference>
<dbReference type="FunFam" id="3.40.1030.10:FF:000002">
    <property type="entry name" value="Anthranilate phosphoribosyltransferase"/>
    <property type="match status" value="1"/>
</dbReference>
<evidence type="ECO:0000256" key="2">
    <source>
        <dbReference type="ARBA" id="ARBA00022605"/>
    </source>
</evidence>
<dbReference type="Pfam" id="PF00591">
    <property type="entry name" value="Glycos_transf_3"/>
    <property type="match status" value="1"/>
</dbReference>
<dbReference type="InterPro" id="IPR000312">
    <property type="entry name" value="Glycosyl_Trfase_fam3"/>
</dbReference>
<feature type="binding site" evidence="9">
    <location>
        <position position="88"/>
    </location>
    <ligand>
        <name>anthranilate</name>
        <dbReference type="ChEBI" id="CHEBI:16567"/>
        <label>1</label>
    </ligand>
</feature>
<dbReference type="EC" id="2.4.2.18" evidence="9"/>
<feature type="binding site" evidence="9">
    <location>
        <position position="96"/>
    </location>
    <ligand>
        <name>5-phospho-alpha-D-ribose 1-diphosphate</name>
        <dbReference type="ChEBI" id="CHEBI:58017"/>
    </ligand>
</feature>
<comment type="similarity">
    <text evidence="8">In the C-terminal section; belongs to the anthranilate phosphoribosyltransferase family.</text>
</comment>
<comment type="function">
    <text evidence="9">Catalyzes the transfer of the phosphoribosyl group of 5-phosphorylribose-1-pyrophosphate (PRPP) to anthranilate to yield N-(5'-phosphoribosyl)-anthranilate (PRA).</text>
</comment>
<reference evidence="12 13" key="1">
    <citation type="submission" date="2018-03" db="EMBL/GenBank/DDBJ databases">
        <title>Genomic Encyclopedia of Archaeal and Bacterial Type Strains, Phase II (KMG-II): from individual species to whole genera.</title>
        <authorList>
            <person name="Goeker M."/>
        </authorList>
    </citation>
    <scope>NUCLEOTIDE SEQUENCE [LARGE SCALE GENOMIC DNA]</scope>
    <source>
        <strain evidence="12 13">DSM 100065</strain>
    </source>
</reference>
<dbReference type="Pfam" id="PF02885">
    <property type="entry name" value="Glycos_trans_3N"/>
    <property type="match status" value="1"/>
</dbReference>
<feature type="binding site" evidence="9">
    <location>
        <begin position="91"/>
        <end position="92"/>
    </location>
    <ligand>
        <name>5-phospho-alpha-D-ribose 1-diphosphate</name>
        <dbReference type="ChEBI" id="CHEBI:58017"/>
    </ligand>
</feature>
<dbReference type="PANTHER" id="PTHR43285:SF2">
    <property type="entry name" value="ANTHRANILATE PHOSPHORIBOSYLTRANSFERASE"/>
    <property type="match status" value="1"/>
</dbReference>
<dbReference type="SUPFAM" id="SSF52418">
    <property type="entry name" value="Nucleoside phosphorylase/phosphoribosyltransferase catalytic domain"/>
    <property type="match status" value="1"/>
</dbReference>
<evidence type="ECO:0000256" key="4">
    <source>
        <dbReference type="ARBA" id="ARBA00022679"/>
    </source>
</evidence>
<dbReference type="Proteomes" id="UP000237752">
    <property type="component" value="Unassembled WGS sequence"/>
</dbReference>
<dbReference type="Gene3D" id="3.40.1030.10">
    <property type="entry name" value="Nucleoside phosphorylase/phosphoribosyltransferase catalytic domain"/>
    <property type="match status" value="1"/>
</dbReference>
<feature type="binding site" evidence="9">
    <location>
        <position position="119"/>
    </location>
    <ligand>
        <name>anthranilate</name>
        <dbReference type="ChEBI" id="CHEBI:16567"/>
        <label>1</label>
    </ligand>
</feature>
<dbReference type="GO" id="GO:0000162">
    <property type="term" value="P:L-tryptophan biosynthetic process"/>
    <property type="evidence" value="ECO:0007669"/>
    <property type="project" value="UniProtKB-UniRule"/>
</dbReference>
<keyword evidence="9" id="KW-0460">Magnesium</keyword>
<sequence length="351" mass="35343">MTTPQGAPHTWPGVLGALLSEGRLDEDGAAWAMGEIMSGEATSAQIAGFAVAMRSAGEAVDAVAGLARTMLAKAAPAELDVQCVDIVGTGGDQAHTVNISTMAGILVAAAGVPVAKHGNRAASSKCGAADLLEEFGVKLALDGAGVARCVREVGIGFYFAPQFHSGFRFTGPARKELGIPTVFNFLGPLSNPAAPSALAVGCADATMAPILAEVLARRGSSALVFRGDDGLDELTTTTTSQVWVATGNQVRRTVVDPARLGIGAATPEDLRGGDPAHNAGVAHELFAGRRGPVRDAVLLNAAAAIAAYDGLAATAGDLDDALSAGIARAAKAIDSGAAAELLTNWVRVSNG</sequence>
<feature type="binding site" evidence="9">
    <location>
        <position position="232"/>
    </location>
    <ligand>
        <name>Mg(2+)</name>
        <dbReference type="ChEBI" id="CHEBI:18420"/>
        <label>2</label>
    </ligand>
</feature>
<dbReference type="RefSeq" id="WP_202862562.1">
    <property type="nucleotide sequence ID" value="NZ_PVUE01000010.1"/>
</dbReference>
<dbReference type="NCBIfam" id="TIGR01245">
    <property type="entry name" value="trpD"/>
    <property type="match status" value="1"/>
</dbReference>
<evidence type="ECO:0000256" key="6">
    <source>
        <dbReference type="ARBA" id="ARBA00023141"/>
    </source>
</evidence>
<evidence type="ECO:0000256" key="5">
    <source>
        <dbReference type="ARBA" id="ARBA00022822"/>
    </source>
</evidence>
<comment type="catalytic activity">
    <reaction evidence="7 9">
        <text>N-(5-phospho-beta-D-ribosyl)anthranilate + diphosphate = 5-phospho-alpha-D-ribose 1-diphosphate + anthranilate</text>
        <dbReference type="Rhea" id="RHEA:11768"/>
        <dbReference type="ChEBI" id="CHEBI:16567"/>
        <dbReference type="ChEBI" id="CHEBI:18277"/>
        <dbReference type="ChEBI" id="CHEBI:33019"/>
        <dbReference type="ChEBI" id="CHEBI:58017"/>
        <dbReference type="EC" id="2.4.2.18"/>
    </reaction>
</comment>
<dbReference type="GO" id="GO:0000287">
    <property type="term" value="F:magnesium ion binding"/>
    <property type="evidence" value="ECO:0007669"/>
    <property type="project" value="UniProtKB-UniRule"/>
</dbReference>
<gene>
    <name evidence="9" type="primary">trpD</name>
    <name evidence="12" type="ORF">CLV47_11088</name>
</gene>
<keyword evidence="5 9" id="KW-0822">Tryptophan biosynthesis</keyword>
<accession>A0A2T0ZYC8</accession>
<dbReference type="PANTHER" id="PTHR43285">
    <property type="entry name" value="ANTHRANILATE PHOSPHORIBOSYLTRANSFERASE"/>
    <property type="match status" value="1"/>
</dbReference>
<feature type="binding site" evidence="9">
    <location>
        <position position="233"/>
    </location>
    <ligand>
        <name>Mg(2+)</name>
        <dbReference type="ChEBI" id="CHEBI:18420"/>
        <label>1</label>
    </ligand>
</feature>
<evidence type="ECO:0000256" key="9">
    <source>
        <dbReference type="HAMAP-Rule" id="MF_00211"/>
    </source>
</evidence>
<evidence type="ECO:0000256" key="8">
    <source>
        <dbReference type="ARBA" id="ARBA00061188"/>
    </source>
</evidence>
<name>A0A2T0ZYC8_9ACTN</name>
<dbReference type="SUPFAM" id="SSF47648">
    <property type="entry name" value="Nucleoside phosphorylase/phosphoribosyltransferase N-terminal domain"/>
    <property type="match status" value="1"/>
</dbReference>
<feature type="binding site" evidence="9">
    <location>
        <position position="128"/>
    </location>
    <ligand>
        <name>5-phospho-alpha-D-ribose 1-diphosphate</name>
        <dbReference type="ChEBI" id="CHEBI:58017"/>
    </ligand>
</feature>
<dbReference type="InterPro" id="IPR005940">
    <property type="entry name" value="Anthranilate_Pribosyl_Tfrase"/>
</dbReference>
<keyword evidence="2 9" id="KW-0028">Amino-acid biosynthesis</keyword>
<feature type="binding site" evidence="9">
    <location>
        <begin position="116"/>
        <end position="124"/>
    </location>
    <ligand>
        <name>5-phospho-alpha-D-ribose 1-diphosphate</name>
        <dbReference type="ChEBI" id="CHEBI:58017"/>
    </ligand>
</feature>
<feature type="binding site" evidence="9">
    <location>
        <position position="100"/>
    </location>
    <ligand>
        <name>Mg(2+)</name>
        <dbReference type="ChEBI" id="CHEBI:18420"/>
        <label>1</label>
    </ligand>
</feature>
<organism evidence="12 13">
    <name type="scientific">Antricoccus suffuscus</name>
    <dbReference type="NCBI Taxonomy" id="1629062"/>
    <lineage>
        <taxon>Bacteria</taxon>
        <taxon>Bacillati</taxon>
        <taxon>Actinomycetota</taxon>
        <taxon>Actinomycetes</taxon>
        <taxon>Geodermatophilales</taxon>
        <taxon>Antricoccaceae</taxon>
        <taxon>Antricoccus</taxon>
    </lineage>
</organism>
<dbReference type="InterPro" id="IPR035902">
    <property type="entry name" value="Nuc_phospho_transferase"/>
</dbReference>
<keyword evidence="6 9" id="KW-0057">Aromatic amino acid biosynthesis</keyword>
<comment type="cofactor">
    <cofactor evidence="9">
        <name>Mg(2+)</name>
        <dbReference type="ChEBI" id="CHEBI:18420"/>
    </cofactor>
    <text evidence="9">Binds 2 magnesium ions per monomer.</text>
</comment>
<protein>
    <recommendedName>
        <fullName evidence="9">Anthranilate phosphoribosyltransferase</fullName>
        <ecNumber evidence="9">2.4.2.18</ecNumber>
    </recommendedName>
</protein>
<evidence type="ECO:0000256" key="7">
    <source>
        <dbReference type="ARBA" id="ARBA00052328"/>
    </source>
</evidence>
<feature type="domain" description="Glycosyl transferase family 3" evidence="10">
    <location>
        <begin position="82"/>
        <end position="338"/>
    </location>
</feature>
<feature type="binding site" evidence="9">
    <location>
        <position position="233"/>
    </location>
    <ligand>
        <name>Mg(2+)</name>
        <dbReference type="ChEBI" id="CHEBI:18420"/>
        <label>2</label>
    </ligand>
</feature>
<evidence type="ECO:0000259" key="10">
    <source>
        <dbReference type="Pfam" id="PF00591"/>
    </source>
</evidence>
<dbReference type="EMBL" id="PVUE01000010">
    <property type="protein sequence ID" value="PRZ41361.1"/>
    <property type="molecule type" value="Genomic_DNA"/>
</dbReference>
<evidence type="ECO:0000259" key="11">
    <source>
        <dbReference type="Pfam" id="PF02885"/>
    </source>
</evidence>
<dbReference type="GO" id="GO:0004048">
    <property type="term" value="F:anthranilate phosphoribosyltransferase activity"/>
    <property type="evidence" value="ECO:0007669"/>
    <property type="project" value="UniProtKB-UniRule"/>
</dbReference>
<feature type="binding site" evidence="9">
    <location>
        <position position="88"/>
    </location>
    <ligand>
        <name>5-phospho-alpha-D-ribose 1-diphosphate</name>
        <dbReference type="ChEBI" id="CHEBI:58017"/>
    </ligand>
</feature>